<evidence type="ECO:0008006" key="3">
    <source>
        <dbReference type="Google" id="ProtNLM"/>
    </source>
</evidence>
<accession>A0ABS7JHE7</accession>
<dbReference type="Gene3D" id="3.40.50.300">
    <property type="entry name" value="P-loop containing nucleotide triphosphate hydrolases"/>
    <property type="match status" value="1"/>
</dbReference>
<sequence length="237" mass="26074">MDALRASELPVALGNGADEWSPDLQLPHSMWEIFGSMDDVAGDALALAFAQKHCAAGGEGWRWLWVQDARSTRSSGRPFLHGLPPLLRSGFIHVEAGGAADALWAMEEGVRCGELSFVIGEIVGDPKVLDFTAIRRLVLTAERNGVMLYLLRREGFANLSAARLRWRVTAAPSALHRWNSMAPGVPRVRAELFRGRGLRPGQFWLEHGVGSHEPDHSLVVVPDLRDRPVEPDYRATG</sequence>
<dbReference type="RefSeq" id="WP_221597568.1">
    <property type="nucleotide sequence ID" value="NZ_JAIGNQ010000002.1"/>
</dbReference>
<reference evidence="1 2" key="1">
    <citation type="submission" date="2021-08" db="EMBL/GenBank/DDBJ databases">
        <title>Comparative Genomics Analysis of the Genus Qipengyuania Reveals Extensive Genetic Diversity and Metabolic Versatility, Including the Description of Fifteen Novel Species.</title>
        <authorList>
            <person name="Liu Y."/>
        </authorList>
    </citation>
    <scope>NUCLEOTIDE SEQUENCE [LARGE SCALE GENOMIC DNA]</scope>
    <source>
        <strain evidence="1 2">GH25</strain>
    </source>
</reference>
<evidence type="ECO:0000313" key="1">
    <source>
        <dbReference type="EMBL" id="MBX7488060.1"/>
    </source>
</evidence>
<proteinExistence type="predicted"/>
<dbReference type="EMBL" id="JAIGNQ010000002">
    <property type="protein sequence ID" value="MBX7488060.1"/>
    <property type="molecule type" value="Genomic_DNA"/>
</dbReference>
<comment type="caution">
    <text evidence="1">The sequence shown here is derived from an EMBL/GenBank/DDBJ whole genome shotgun (WGS) entry which is preliminary data.</text>
</comment>
<gene>
    <name evidence="1" type="ORF">K3177_06015</name>
</gene>
<dbReference type="Proteomes" id="UP000776651">
    <property type="component" value="Unassembled WGS sequence"/>
</dbReference>
<name>A0ABS7JHE7_9SPHN</name>
<evidence type="ECO:0000313" key="2">
    <source>
        <dbReference type="Proteomes" id="UP000776651"/>
    </source>
</evidence>
<dbReference type="SUPFAM" id="SSF52540">
    <property type="entry name" value="P-loop containing nucleoside triphosphate hydrolases"/>
    <property type="match status" value="1"/>
</dbReference>
<organism evidence="1 2">
    <name type="scientific">Qipengyuania pacifica</name>
    <dbReference type="NCBI Taxonomy" id="2860199"/>
    <lineage>
        <taxon>Bacteria</taxon>
        <taxon>Pseudomonadati</taxon>
        <taxon>Pseudomonadota</taxon>
        <taxon>Alphaproteobacteria</taxon>
        <taxon>Sphingomonadales</taxon>
        <taxon>Erythrobacteraceae</taxon>
        <taxon>Qipengyuania</taxon>
    </lineage>
</organism>
<keyword evidence="2" id="KW-1185">Reference proteome</keyword>
<dbReference type="InterPro" id="IPR027417">
    <property type="entry name" value="P-loop_NTPase"/>
</dbReference>
<protein>
    <recommendedName>
        <fullName evidence="3">Protein ImuA</fullName>
    </recommendedName>
</protein>